<dbReference type="InterPro" id="IPR005198">
    <property type="entry name" value="Glyco_hydro_76"/>
</dbReference>
<evidence type="ECO:0000313" key="4">
    <source>
        <dbReference type="Proteomes" id="UP001150238"/>
    </source>
</evidence>
<dbReference type="AlphaFoldDB" id="A0A9W9DWA1"/>
<dbReference type="Gene3D" id="1.50.10.20">
    <property type="match status" value="1"/>
</dbReference>
<dbReference type="Proteomes" id="UP001150238">
    <property type="component" value="Unassembled WGS sequence"/>
</dbReference>
<evidence type="ECO:0000256" key="1">
    <source>
        <dbReference type="SAM" id="MobiDB-lite"/>
    </source>
</evidence>
<reference evidence="3" key="1">
    <citation type="submission" date="2022-08" db="EMBL/GenBank/DDBJ databases">
        <authorList>
            <consortium name="DOE Joint Genome Institute"/>
            <person name="Min B."/>
            <person name="Riley R."/>
            <person name="Sierra-Patev S."/>
            <person name="Naranjo-Ortiz M."/>
            <person name="Looney B."/>
            <person name="Konkel Z."/>
            <person name="Slot J.C."/>
            <person name="Sakamoto Y."/>
            <person name="Steenwyk J.L."/>
            <person name="Rokas A."/>
            <person name="Carro J."/>
            <person name="Camarero S."/>
            <person name="Ferreira P."/>
            <person name="Molpeceres G."/>
            <person name="Ruiz-Duenas F.J."/>
            <person name="Serrano A."/>
            <person name="Henrissat B."/>
            <person name="Drula E."/>
            <person name="Hughes K.W."/>
            <person name="Mata J.L."/>
            <person name="Ishikawa N.K."/>
            <person name="Vargas-Isla R."/>
            <person name="Ushijima S."/>
            <person name="Smith C.A."/>
            <person name="Ahrendt S."/>
            <person name="Andreopoulos W."/>
            <person name="He G."/>
            <person name="Labutti K."/>
            <person name="Lipzen A."/>
            <person name="Ng V."/>
            <person name="Sandor L."/>
            <person name="Barry K."/>
            <person name="Martinez A.T."/>
            <person name="Xiao Y."/>
            <person name="Gibbons J.G."/>
            <person name="Terashima K."/>
            <person name="Hibbett D.S."/>
            <person name="Grigoriev I.V."/>
        </authorList>
    </citation>
    <scope>NUCLEOTIDE SEQUENCE</scope>
    <source>
        <strain evidence="3">Sp2 HRB7682 ss15</strain>
    </source>
</reference>
<dbReference type="GO" id="GO:0005975">
    <property type="term" value="P:carbohydrate metabolic process"/>
    <property type="evidence" value="ECO:0007669"/>
    <property type="project" value="InterPro"/>
</dbReference>
<dbReference type="InterPro" id="IPR018306">
    <property type="entry name" value="Phage_T5_Orf172_DNA-bd"/>
</dbReference>
<protein>
    <submittedName>
        <fullName evidence="3">Glycosyl hydrolase family 76-domain-containing protein</fullName>
    </submittedName>
</protein>
<reference evidence="3" key="2">
    <citation type="journal article" date="2023" name="Proc. Natl. Acad. Sci. U.S.A.">
        <title>A global phylogenomic analysis of the shiitake genus Lentinula.</title>
        <authorList>
            <person name="Sierra-Patev S."/>
            <person name="Min B."/>
            <person name="Naranjo-Ortiz M."/>
            <person name="Looney B."/>
            <person name="Konkel Z."/>
            <person name="Slot J.C."/>
            <person name="Sakamoto Y."/>
            <person name="Steenwyk J.L."/>
            <person name="Rokas A."/>
            <person name="Carro J."/>
            <person name="Camarero S."/>
            <person name="Ferreira P."/>
            <person name="Molpeceres G."/>
            <person name="Ruiz-Duenas F.J."/>
            <person name="Serrano A."/>
            <person name="Henrissat B."/>
            <person name="Drula E."/>
            <person name="Hughes K.W."/>
            <person name="Mata J.L."/>
            <person name="Ishikawa N.K."/>
            <person name="Vargas-Isla R."/>
            <person name="Ushijima S."/>
            <person name="Smith C.A."/>
            <person name="Donoghue J."/>
            <person name="Ahrendt S."/>
            <person name="Andreopoulos W."/>
            <person name="He G."/>
            <person name="LaButti K."/>
            <person name="Lipzen A."/>
            <person name="Ng V."/>
            <person name="Riley R."/>
            <person name="Sandor L."/>
            <person name="Barry K."/>
            <person name="Martinez A.T."/>
            <person name="Xiao Y."/>
            <person name="Gibbons J.G."/>
            <person name="Terashima K."/>
            <person name="Grigoriev I.V."/>
            <person name="Hibbett D."/>
        </authorList>
    </citation>
    <scope>NUCLEOTIDE SEQUENCE</scope>
    <source>
        <strain evidence="3">Sp2 HRB7682 ss15</strain>
    </source>
</reference>
<gene>
    <name evidence="3" type="ORF">C8J55DRAFT_558075</name>
</gene>
<keyword evidence="3" id="KW-0378">Hydrolase</keyword>
<dbReference type="GO" id="GO:0016787">
    <property type="term" value="F:hydrolase activity"/>
    <property type="evidence" value="ECO:0007669"/>
    <property type="project" value="UniProtKB-KW"/>
</dbReference>
<dbReference type="PANTHER" id="PTHR47791">
    <property type="entry name" value="MEIOTICALLY UP-REGULATED GENE 191 PROTEIN"/>
    <property type="match status" value="1"/>
</dbReference>
<evidence type="ECO:0000313" key="3">
    <source>
        <dbReference type="EMBL" id="KAJ4489020.1"/>
    </source>
</evidence>
<organism evidence="3 4">
    <name type="scientific">Lentinula lateritia</name>
    <dbReference type="NCBI Taxonomy" id="40482"/>
    <lineage>
        <taxon>Eukaryota</taxon>
        <taxon>Fungi</taxon>
        <taxon>Dikarya</taxon>
        <taxon>Basidiomycota</taxon>
        <taxon>Agaricomycotina</taxon>
        <taxon>Agaricomycetes</taxon>
        <taxon>Agaricomycetidae</taxon>
        <taxon>Agaricales</taxon>
        <taxon>Marasmiineae</taxon>
        <taxon>Omphalotaceae</taxon>
        <taxon>Lentinula</taxon>
    </lineage>
</organism>
<dbReference type="SUPFAM" id="SSF48208">
    <property type="entry name" value="Six-hairpin glycosidases"/>
    <property type="match status" value="1"/>
</dbReference>
<accession>A0A9W9DWA1</accession>
<dbReference type="InterPro" id="IPR008928">
    <property type="entry name" value="6-hairpin_glycosidase_sf"/>
</dbReference>
<proteinExistence type="predicted"/>
<feature type="region of interest" description="Disordered" evidence="1">
    <location>
        <begin position="273"/>
        <end position="298"/>
    </location>
</feature>
<dbReference type="PANTHER" id="PTHR47791:SF3">
    <property type="entry name" value="MEIOTICALLY UP-REGULATED GENE 191 PROTEIN"/>
    <property type="match status" value="1"/>
</dbReference>
<dbReference type="InterPro" id="IPR053169">
    <property type="entry name" value="MUG_Protein"/>
</dbReference>
<sequence>MRRSFEDLQRRFGLREMRGISDADGEGYLYAYVDSDGWKIGMSNNFVRRQEEWDKDCPSPWRIWLPPIQVANRRRAETLAHLLLEMECVDRPRIYCQNCRPTSAHRKIRFLWTFARRLDHDRLSNLFKGCCFVKSISRDLSFPILTSPPHLSFPFTFTFAIFPPSSLSAYLAETTGDSTYTAAATLSAQWIQNLQISSSGIVLDGVSGADCTCTAASWLFTYNSGKYIEGLSVLKDVTGAAIWKSLMTNITAAAVKSPVWQGSNGIITEGASKTSDNDGVGFKGPQRTNNQMHKTSSI</sequence>
<feature type="domain" description="Bacteriophage T5 Orf172 DNA-binding" evidence="2">
    <location>
        <begin position="28"/>
        <end position="87"/>
    </location>
</feature>
<comment type="caution">
    <text evidence="3">The sequence shown here is derived from an EMBL/GenBank/DDBJ whole genome shotgun (WGS) entry which is preliminary data.</text>
</comment>
<feature type="compositionally biased region" description="Polar residues" evidence="1">
    <location>
        <begin position="286"/>
        <end position="298"/>
    </location>
</feature>
<name>A0A9W9DWA1_9AGAR</name>
<dbReference type="Pfam" id="PF03663">
    <property type="entry name" value="Glyco_hydro_76"/>
    <property type="match status" value="1"/>
</dbReference>
<evidence type="ECO:0000259" key="2">
    <source>
        <dbReference type="Pfam" id="PF10544"/>
    </source>
</evidence>
<dbReference type="EMBL" id="JANVFS010000008">
    <property type="protein sequence ID" value="KAJ4489020.1"/>
    <property type="molecule type" value="Genomic_DNA"/>
</dbReference>
<dbReference type="Pfam" id="PF10544">
    <property type="entry name" value="T5orf172"/>
    <property type="match status" value="1"/>
</dbReference>